<evidence type="ECO:0000313" key="2">
    <source>
        <dbReference type="Proteomes" id="UP000095280"/>
    </source>
</evidence>
<organism evidence="2 4">
    <name type="scientific">Macrostomum lignano</name>
    <dbReference type="NCBI Taxonomy" id="282301"/>
    <lineage>
        <taxon>Eukaryota</taxon>
        <taxon>Metazoa</taxon>
        <taxon>Spiralia</taxon>
        <taxon>Lophotrochozoa</taxon>
        <taxon>Platyhelminthes</taxon>
        <taxon>Rhabditophora</taxon>
        <taxon>Macrostomorpha</taxon>
        <taxon>Macrostomida</taxon>
        <taxon>Macrostomidae</taxon>
        <taxon>Macrostomum</taxon>
    </lineage>
</organism>
<accession>A0A1I8I5D1</accession>
<dbReference type="Proteomes" id="UP000095280">
    <property type="component" value="Unplaced"/>
</dbReference>
<name>A0A1I8I5D1_9PLAT</name>
<dbReference type="AlphaFoldDB" id="A0A1I8I5D1"/>
<keyword evidence="2" id="KW-1185">Reference proteome</keyword>
<protein>
    <submittedName>
        <fullName evidence="3 4">WWE domain-containing protein</fullName>
    </submittedName>
</protein>
<evidence type="ECO:0000313" key="3">
    <source>
        <dbReference type="WBParaSite" id="maker-uti_cns_0006483-snap-gene-0.6-mRNA-1"/>
    </source>
</evidence>
<sequence>ADDWQVSIFQKDSLLELFEKPAAIRADDGSVCATSAVRGYLLFSVTAHRLCRMPIEVEAAPRRHHRVQADHCAQVAEAHAASFDAESGDCALLQCDRGGRDACRKCRHEKDASLPMLWIKDPSETCWRTFQQSRRLRQLQPELVGVRERIRSGRESQLLDGTGAAPPAHRHWSVESPLGVQRL</sequence>
<evidence type="ECO:0000256" key="1">
    <source>
        <dbReference type="SAM" id="MobiDB-lite"/>
    </source>
</evidence>
<dbReference type="WBParaSite" id="maker-uti_cns_0010093-snap-gene-0.4-mRNA-1">
    <property type="protein sequence ID" value="maker-uti_cns_0010093-snap-gene-0.4-mRNA-1"/>
    <property type="gene ID" value="maker-uti_cns_0010093-snap-gene-0.4"/>
</dbReference>
<reference evidence="3 4" key="1">
    <citation type="submission" date="2016-11" db="UniProtKB">
        <authorList>
            <consortium name="WormBaseParasite"/>
        </authorList>
    </citation>
    <scope>IDENTIFICATION</scope>
</reference>
<proteinExistence type="predicted"/>
<feature type="region of interest" description="Disordered" evidence="1">
    <location>
        <begin position="154"/>
        <end position="183"/>
    </location>
</feature>
<evidence type="ECO:0000313" key="4">
    <source>
        <dbReference type="WBParaSite" id="maker-uti_cns_0010093-snap-gene-0.4-mRNA-1"/>
    </source>
</evidence>
<dbReference type="WBParaSite" id="maker-uti_cns_0006483-snap-gene-0.6-mRNA-1">
    <property type="protein sequence ID" value="maker-uti_cns_0006483-snap-gene-0.6-mRNA-1"/>
    <property type="gene ID" value="maker-uti_cns_0006483-snap-gene-0.6"/>
</dbReference>